<name>A0A0R3LEC7_9BRAD</name>
<reference evidence="1 2" key="1">
    <citation type="submission" date="2014-03" db="EMBL/GenBank/DDBJ databases">
        <title>Bradyrhizobium valentinum sp. nov., isolated from effective nodules of Lupinus mariae-josephae, a lupine endemic of basic-lime soils in Eastern Spain.</title>
        <authorList>
            <person name="Duran D."/>
            <person name="Rey L."/>
            <person name="Navarro A."/>
            <person name="Busquets A."/>
            <person name="Imperial J."/>
            <person name="Ruiz-Argueso T."/>
        </authorList>
    </citation>
    <scope>NUCLEOTIDE SEQUENCE [LARGE SCALE GENOMIC DNA]</scope>
    <source>
        <strain evidence="1 2">PAC68</strain>
    </source>
</reference>
<comment type="caution">
    <text evidence="1">The sequence shown here is derived from an EMBL/GenBank/DDBJ whole genome shotgun (WGS) entry which is preliminary data.</text>
</comment>
<evidence type="ECO:0000313" key="2">
    <source>
        <dbReference type="Proteomes" id="UP000050863"/>
    </source>
</evidence>
<gene>
    <name evidence="1" type="ORF">CQ12_32640</name>
</gene>
<dbReference type="OrthoDB" id="8242710at2"/>
<dbReference type="Proteomes" id="UP000050863">
    <property type="component" value="Unassembled WGS sequence"/>
</dbReference>
<keyword evidence="2" id="KW-1185">Reference proteome</keyword>
<dbReference type="AlphaFoldDB" id="A0A0R3LEC7"/>
<accession>A0A0R3LEC7</accession>
<evidence type="ECO:0000313" key="1">
    <source>
        <dbReference type="EMBL" id="KRR03909.1"/>
    </source>
</evidence>
<proteinExistence type="predicted"/>
<dbReference type="EMBL" id="LLXZ01000139">
    <property type="protein sequence ID" value="KRR03909.1"/>
    <property type="molecule type" value="Genomic_DNA"/>
</dbReference>
<organism evidence="1 2">
    <name type="scientific">Bradyrhizobium jicamae</name>
    <dbReference type="NCBI Taxonomy" id="280332"/>
    <lineage>
        <taxon>Bacteria</taxon>
        <taxon>Pseudomonadati</taxon>
        <taxon>Pseudomonadota</taxon>
        <taxon>Alphaproteobacteria</taxon>
        <taxon>Hyphomicrobiales</taxon>
        <taxon>Nitrobacteraceae</taxon>
        <taxon>Bradyrhizobium</taxon>
    </lineage>
</organism>
<protein>
    <submittedName>
        <fullName evidence="1">Uncharacterized protein</fullName>
    </submittedName>
</protein>
<dbReference type="RefSeq" id="WP_057837533.1">
    <property type="nucleotide sequence ID" value="NZ_LLXZ01000139.1"/>
</dbReference>
<sequence>MRKPATWPPASQGERTLPETVRAFLIESERRVLLHCQKLLAKDNLPDDERQRLQRLTATAQEEMQRLAGGREVKAA</sequence>